<dbReference type="InterPro" id="IPR012338">
    <property type="entry name" value="Beta-lactam/transpept-like"/>
</dbReference>
<dbReference type="AlphaFoldDB" id="A0A078M9D8"/>
<dbReference type="SUPFAM" id="SSF56601">
    <property type="entry name" value="beta-lactamase/transpeptidase-like"/>
    <property type="match status" value="1"/>
</dbReference>
<dbReference type="EMBL" id="LK391969">
    <property type="protein sequence ID" value="CEF25974.1"/>
    <property type="molecule type" value="Genomic_DNA"/>
</dbReference>
<name>A0A078M9D8_9PSED</name>
<dbReference type="EMBL" id="LM997413">
    <property type="protein sequence ID" value="CEA02849.1"/>
    <property type="molecule type" value="Genomic_DNA"/>
</dbReference>
<dbReference type="OrthoDB" id="9799367at2"/>
<organism evidence="2">
    <name type="scientific">Pseudomonas saudimassiliensis</name>
    <dbReference type="NCBI Taxonomy" id="1461581"/>
    <lineage>
        <taxon>Bacteria</taxon>
        <taxon>Pseudomonadati</taxon>
        <taxon>Pseudomonadota</taxon>
        <taxon>Gammaproteobacteria</taxon>
        <taxon>Pseudomonadales</taxon>
        <taxon>Pseudomonadaceae</taxon>
        <taxon>Pseudomonas</taxon>
    </lineage>
</organism>
<accession>A0A078M9D8</accession>
<dbReference type="PATRIC" id="fig|1461581.3.peg.877"/>
<dbReference type="InterPro" id="IPR050789">
    <property type="entry name" value="Diverse_Enzym_Activities"/>
</dbReference>
<gene>
    <name evidence="2" type="ORF">BN1049_00895</name>
</gene>
<dbReference type="PANTHER" id="PTHR43283:SF3">
    <property type="entry name" value="BETA-LACTAMASE FAMILY PROTEIN (AFU_ORTHOLOGUE AFUA_5G07500)"/>
    <property type="match status" value="1"/>
</dbReference>
<proteinExistence type="predicted"/>
<evidence type="ECO:0000313" key="2">
    <source>
        <dbReference type="EMBL" id="CEA02849.1"/>
    </source>
</evidence>
<sequence>MRFVFVRLVKTRLVILLIVGLLFAAGIAHLVIAERLLLLRSFFPVVSFLSIASINCSEGAPEWMDMTLKDAALTMKSSSNQLVYISPAGQAYHCESGWEDGVFTKNISKYTRFRYASLTKLLTADAVLKLERDGKLYTQQTLDELFLLADEVVDQRVKEITLKHLLNHQAGFDRLLSSDPLFSHNKMSWCPQDLLVLEGIRLDFEPGDRASYSNLGYCLLGAVIEKITGKPYRQYMEQQYGLNSTGIKFIDGPYLEDEVAYNFYFSDFYGVGYYKFFDFYALSSSAGLSGSAFGLASLLHGLDSLDITELEHKLDMYSCAYHKFRFCYIDGVNAFRPVAGKWTIYSQGGFLPGSSALAAVDGFGGLIVWVGGGAPLGGDSENEKFITQLYWRLDAHYKR</sequence>
<protein>
    <submittedName>
        <fullName evidence="2">Beta-lactamase</fullName>
    </submittedName>
</protein>
<dbReference type="Pfam" id="PF00144">
    <property type="entry name" value="Beta-lactamase"/>
    <property type="match status" value="1"/>
</dbReference>
<reference evidence="2" key="1">
    <citation type="submission" date="2014-07" db="EMBL/GenBank/DDBJ databases">
        <authorList>
            <person name="Urmite Genomes Urmite Genomes"/>
        </authorList>
    </citation>
    <scope>NUCLEOTIDE SEQUENCE</scope>
    <source>
        <strain evidence="2">12M76_air</strain>
    </source>
</reference>
<evidence type="ECO:0000259" key="1">
    <source>
        <dbReference type="Pfam" id="PF00144"/>
    </source>
</evidence>
<feature type="domain" description="Beta-lactamase-related" evidence="1">
    <location>
        <begin position="104"/>
        <end position="239"/>
    </location>
</feature>
<dbReference type="RefSeq" id="WP_052508697.1">
    <property type="nucleotide sequence ID" value="NZ_LK391969.1"/>
</dbReference>
<dbReference type="PANTHER" id="PTHR43283">
    <property type="entry name" value="BETA-LACTAMASE-RELATED"/>
    <property type="match status" value="1"/>
</dbReference>
<dbReference type="Gene3D" id="3.40.710.10">
    <property type="entry name" value="DD-peptidase/beta-lactamase superfamily"/>
    <property type="match status" value="1"/>
</dbReference>
<dbReference type="InterPro" id="IPR001466">
    <property type="entry name" value="Beta-lactam-related"/>
</dbReference>